<feature type="compositionally biased region" description="Basic and acidic residues" evidence="1">
    <location>
        <begin position="437"/>
        <end position="452"/>
    </location>
</feature>
<feature type="compositionally biased region" description="Basic residues" evidence="1">
    <location>
        <begin position="222"/>
        <end position="231"/>
    </location>
</feature>
<feature type="region of interest" description="Disordered" evidence="1">
    <location>
        <begin position="87"/>
        <end position="118"/>
    </location>
</feature>
<dbReference type="AlphaFoldDB" id="A0A9W7EUN7"/>
<feature type="compositionally biased region" description="Acidic residues" evidence="1">
    <location>
        <begin position="241"/>
        <end position="253"/>
    </location>
</feature>
<dbReference type="EMBL" id="BRXX01000108">
    <property type="protein sequence ID" value="GMH90725.1"/>
    <property type="molecule type" value="Genomic_DNA"/>
</dbReference>
<feature type="compositionally biased region" description="Polar residues" evidence="1">
    <location>
        <begin position="525"/>
        <end position="539"/>
    </location>
</feature>
<feature type="compositionally biased region" description="Low complexity" evidence="1">
    <location>
        <begin position="670"/>
        <end position="683"/>
    </location>
</feature>
<reference evidence="3" key="1">
    <citation type="journal article" date="2023" name="Commun. Biol.">
        <title>Genome analysis of Parmales, the sister group of diatoms, reveals the evolutionary specialization of diatoms from phago-mixotrophs to photoautotrophs.</title>
        <authorList>
            <person name="Ban H."/>
            <person name="Sato S."/>
            <person name="Yoshikawa S."/>
            <person name="Yamada K."/>
            <person name="Nakamura Y."/>
            <person name="Ichinomiya M."/>
            <person name="Sato N."/>
            <person name="Blanc-Mathieu R."/>
            <person name="Endo H."/>
            <person name="Kuwata A."/>
            <person name="Ogata H."/>
        </authorList>
    </citation>
    <scope>NUCLEOTIDE SEQUENCE [LARGE SCALE GENOMIC DNA]</scope>
    <source>
        <strain evidence="3">NIES 3699</strain>
    </source>
</reference>
<feature type="region of interest" description="Disordered" evidence="1">
    <location>
        <begin position="498"/>
        <end position="539"/>
    </location>
</feature>
<accession>A0A9W7EUN7</accession>
<feature type="region of interest" description="Disordered" evidence="1">
    <location>
        <begin position="420"/>
        <end position="452"/>
    </location>
</feature>
<feature type="region of interest" description="Disordered" evidence="1">
    <location>
        <begin position="610"/>
        <end position="698"/>
    </location>
</feature>
<feature type="compositionally biased region" description="Low complexity" evidence="1">
    <location>
        <begin position="293"/>
        <end position="303"/>
    </location>
</feature>
<name>A0A9W7EUN7_9STRA</name>
<evidence type="ECO:0000313" key="2">
    <source>
        <dbReference type="EMBL" id="GMH90725.1"/>
    </source>
</evidence>
<feature type="compositionally biased region" description="Acidic residues" evidence="1">
    <location>
        <begin position="304"/>
        <end position="315"/>
    </location>
</feature>
<sequence>MKPFSKKPSRNARKPKSAPSRKMVISDAEAYNLAVEITHDILSDDDLGQEDFSGDQEDKLFKFIEGDEKAEDVSMLEVVWEGEGARGEGALNGDKAARVGGPSSDQYAPAHLKNSSRDDRLKKEAKILRLAKAKIWSEKVRAKNASARAKAEVKSIQFLNAHLRGAGGARNGPIVAVLEKEENRLKGMHKEKVKEAKKADKVFVKEMIKTHSEFGVELKLRKKAGRRRKKKAEGESSKEKEEEEAESEEDTAIEELALGEGEAELSPPPSLDRSVDAGAVAWGEGGLSEQPPSTTTTSGASAFADDDEGDVEGGGEEGVGYGAKPDTKEDAQEVNIKSCGFFKPTKSVINGSPRPEKAPKSPAAKSLTRTKSGQRRLKTAKEVLGPPNFSPRRSKQSVSALEAQLTAEIEEKRSARLARGKLAMMEQDAKRRKRRLQQQEKKRIEEERRQASLKKLEEEVFQACVRGMKRGERATERKTDVDVKKAVEEENIEEVEEVVEDFVADSDTDSSPASSPTTEEKKDFQSSPAQESRILPTSTAQAAAAAYRMKRERRVGLNIVKKPTKPLVAGATRGKKKSTAIATANTKATESLIEKLQDLTIDLNRINSKVSEAAGGDSSVRLKKKKKSPKAGGRGASTSKSPKNRVSPKNKASPKNKVSASANKWDDLISDSSSPTNTSLSDIKITNSMRAKIREKRF</sequence>
<feature type="region of interest" description="Disordered" evidence="1">
    <location>
        <begin position="222"/>
        <end position="398"/>
    </location>
</feature>
<evidence type="ECO:0000313" key="3">
    <source>
        <dbReference type="Proteomes" id="UP001165160"/>
    </source>
</evidence>
<keyword evidence="3" id="KW-1185">Reference proteome</keyword>
<evidence type="ECO:0000256" key="1">
    <source>
        <dbReference type="SAM" id="MobiDB-lite"/>
    </source>
</evidence>
<dbReference type="Proteomes" id="UP001165160">
    <property type="component" value="Unassembled WGS sequence"/>
</dbReference>
<feature type="region of interest" description="Disordered" evidence="1">
    <location>
        <begin position="1"/>
        <end position="23"/>
    </location>
</feature>
<protein>
    <submittedName>
        <fullName evidence="2">Uncharacterized protein</fullName>
    </submittedName>
</protein>
<organism evidence="2 3">
    <name type="scientific">Triparma verrucosa</name>
    <dbReference type="NCBI Taxonomy" id="1606542"/>
    <lineage>
        <taxon>Eukaryota</taxon>
        <taxon>Sar</taxon>
        <taxon>Stramenopiles</taxon>
        <taxon>Ochrophyta</taxon>
        <taxon>Bolidophyceae</taxon>
        <taxon>Parmales</taxon>
        <taxon>Triparmaceae</taxon>
        <taxon>Triparma</taxon>
    </lineage>
</organism>
<feature type="compositionally biased region" description="Acidic residues" evidence="1">
    <location>
        <begin position="498"/>
        <end position="508"/>
    </location>
</feature>
<feature type="compositionally biased region" description="Basic residues" evidence="1">
    <location>
        <begin position="1"/>
        <end position="16"/>
    </location>
</feature>
<gene>
    <name evidence="2" type="ORF">TrVE_jg5989</name>
</gene>
<comment type="caution">
    <text evidence="2">The sequence shown here is derived from an EMBL/GenBank/DDBJ whole genome shotgun (WGS) entry which is preliminary data.</text>
</comment>
<feature type="compositionally biased region" description="Basic residues" evidence="1">
    <location>
        <begin position="642"/>
        <end position="654"/>
    </location>
</feature>
<proteinExistence type="predicted"/>